<evidence type="ECO:0000313" key="2">
    <source>
        <dbReference type="EMBL" id="KKL65210.1"/>
    </source>
</evidence>
<dbReference type="InterPro" id="IPR009057">
    <property type="entry name" value="Homeodomain-like_sf"/>
</dbReference>
<dbReference type="EMBL" id="LAZR01027608">
    <property type="protein sequence ID" value="KKL65210.1"/>
    <property type="molecule type" value="Genomic_DNA"/>
</dbReference>
<protein>
    <submittedName>
        <fullName evidence="2">Uncharacterized protein</fullName>
    </submittedName>
</protein>
<organism evidence="2">
    <name type="scientific">marine sediment metagenome</name>
    <dbReference type="NCBI Taxonomy" id="412755"/>
    <lineage>
        <taxon>unclassified sequences</taxon>
        <taxon>metagenomes</taxon>
        <taxon>ecological metagenomes</taxon>
    </lineage>
</organism>
<feature type="compositionally biased region" description="Polar residues" evidence="1">
    <location>
        <begin position="119"/>
        <end position="130"/>
    </location>
</feature>
<dbReference type="Pfam" id="PF13384">
    <property type="entry name" value="HTH_23"/>
    <property type="match status" value="1"/>
</dbReference>
<accession>A0A0F9G6R3</accession>
<feature type="region of interest" description="Disordered" evidence="1">
    <location>
        <begin position="107"/>
        <end position="130"/>
    </location>
</feature>
<evidence type="ECO:0000256" key="1">
    <source>
        <dbReference type="SAM" id="MobiDB-lite"/>
    </source>
</evidence>
<proteinExistence type="predicted"/>
<sequence>MDLRKRVVEAYGQESGRGSQARLAKRFGVSPAWVCGLLRRYRQTGDYGPLRTKRGRKAVFVGRRREQLEALVARQPDATLAELRDRTGATCSLAAICKTLQRWGYRRKKRRSGPLSKIAQMSSGSENGGG</sequence>
<dbReference type="AlphaFoldDB" id="A0A0F9G6R3"/>
<gene>
    <name evidence="2" type="ORF">LCGC14_2157270</name>
</gene>
<name>A0A0F9G6R3_9ZZZZ</name>
<reference evidence="2" key="1">
    <citation type="journal article" date="2015" name="Nature">
        <title>Complex archaea that bridge the gap between prokaryotes and eukaryotes.</title>
        <authorList>
            <person name="Spang A."/>
            <person name="Saw J.H."/>
            <person name="Jorgensen S.L."/>
            <person name="Zaremba-Niedzwiedzka K."/>
            <person name="Martijn J."/>
            <person name="Lind A.E."/>
            <person name="van Eijk R."/>
            <person name="Schleper C."/>
            <person name="Guy L."/>
            <person name="Ettema T.J."/>
        </authorList>
    </citation>
    <scope>NUCLEOTIDE SEQUENCE</scope>
</reference>
<comment type="caution">
    <text evidence="2">The sequence shown here is derived from an EMBL/GenBank/DDBJ whole genome shotgun (WGS) entry which is preliminary data.</text>
</comment>
<dbReference type="SUPFAM" id="SSF46689">
    <property type="entry name" value="Homeodomain-like"/>
    <property type="match status" value="1"/>
</dbReference>